<proteinExistence type="predicted"/>
<gene>
    <name evidence="2" type="ORF">ODALV1_LOCUS30227</name>
</gene>
<evidence type="ECO:0000256" key="1">
    <source>
        <dbReference type="SAM" id="MobiDB-lite"/>
    </source>
</evidence>
<keyword evidence="3" id="KW-1185">Reference proteome</keyword>
<reference evidence="2 3" key="1">
    <citation type="submission" date="2024-08" db="EMBL/GenBank/DDBJ databases">
        <authorList>
            <person name="Cucini C."/>
            <person name="Frati F."/>
        </authorList>
    </citation>
    <scope>NUCLEOTIDE SEQUENCE [LARGE SCALE GENOMIC DNA]</scope>
</reference>
<name>A0ABP1S6X1_9HEXA</name>
<accession>A0ABP1S6X1</accession>
<comment type="caution">
    <text evidence="2">The sequence shown here is derived from an EMBL/GenBank/DDBJ whole genome shotgun (WGS) entry which is preliminary data.</text>
</comment>
<protein>
    <submittedName>
        <fullName evidence="2">Uncharacterized protein</fullName>
    </submittedName>
</protein>
<evidence type="ECO:0000313" key="2">
    <source>
        <dbReference type="EMBL" id="CAL8144555.1"/>
    </source>
</evidence>
<evidence type="ECO:0000313" key="3">
    <source>
        <dbReference type="Proteomes" id="UP001642540"/>
    </source>
</evidence>
<dbReference type="Proteomes" id="UP001642540">
    <property type="component" value="Unassembled WGS sequence"/>
</dbReference>
<feature type="region of interest" description="Disordered" evidence="1">
    <location>
        <begin position="1"/>
        <end position="23"/>
    </location>
</feature>
<organism evidence="2 3">
    <name type="scientific">Orchesella dallaii</name>
    <dbReference type="NCBI Taxonomy" id="48710"/>
    <lineage>
        <taxon>Eukaryota</taxon>
        <taxon>Metazoa</taxon>
        <taxon>Ecdysozoa</taxon>
        <taxon>Arthropoda</taxon>
        <taxon>Hexapoda</taxon>
        <taxon>Collembola</taxon>
        <taxon>Entomobryomorpha</taxon>
        <taxon>Entomobryoidea</taxon>
        <taxon>Orchesellidae</taxon>
        <taxon>Orchesellinae</taxon>
        <taxon>Orchesella</taxon>
    </lineage>
</organism>
<dbReference type="EMBL" id="CAXLJM020000161">
    <property type="protein sequence ID" value="CAL8144555.1"/>
    <property type="molecule type" value="Genomic_DNA"/>
</dbReference>
<sequence>MNDSYYEQEPRASTSGSRVSRVAPMGMHGVPPGLAYLANQNSIVIKQQVELGESVLFHSNPSILHCIEYILSFEISRFNILKLKINYKSQSNRIVSDSWM</sequence>
<feature type="compositionally biased region" description="Polar residues" evidence="1">
    <location>
        <begin position="1"/>
        <end position="18"/>
    </location>
</feature>